<feature type="signal peptide" evidence="1">
    <location>
        <begin position="1"/>
        <end position="23"/>
    </location>
</feature>
<reference evidence="2" key="1">
    <citation type="submission" date="2021-01" db="EMBL/GenBank/DDBJ databases">
        <authorList>
            <person name="Kaushik A."/>
        </authorList>
    </citation>
    <scope>NUCLEOTIDE SEQUENCE</scope>
    <source>
        <strain evidence="2">AG5</strain>
    </source>
</reference>
<evidence type="ECO:0000256" key="1">
    <source>
        <dbReference type="SAM" id="SignalP"/>
    </source>
</evidence>
<dbReference type="EMBL" id="CAJNJQ010002058">
    <property type="protein sequence ID" value="CAE7159884.1"/>
    <property type="molecule type" value="Genomic_DNA"/>
</dbReference>
<name>A0A8H3E284_9AGAM</name>
<feature type="chain" id="PRO_5034492063" evidence="1">
    <location>
        <begin position="24"/>
        <end position="114"/>
    </location>
</feature>
<comment type="caution">
    <text evidence="2">The sequence shown here is derived from an EMBL/GenBank/DDBJ whole genome shotgun (WGS) entry which is preliminary data.</text>
</comment>
<keyword evidence="1" id="KW-0732">Signal</keyword>
<evidence type="ECO:0000313" key="2">
    <source>
        <dbReference type="EMBL" id="CAE7159884.1"/>
    </source>
</evidence>
<accession>A0A8H3E284</accession>
<dbReference type="AlphaFoldDB" id="A0A8H3E284"/>
<organism evidence="2 3">
    <name type="scientific">Rhizoctonia solani</name>
    <dbReference type="NCBI Taxonomy" id="456999"/>
    <lineage>
        <taxon>Eukaryota</taxon>
        <taxon>Fungi</taxon>
        <taxon>Dikarya</taxon>
        <taxon>Basidiomycota</taxon>
        <taxon>Agaricomycotina</taxon>
        <taxon>Agaricomycetes</taxon>
        <taxon>Cantharellales</taxon>
        <taxon>Ceratobasidiaceae</taxon>
        <taxon>Rhizoctonia</taxon>
    </lineage>
</organism>
<protein>
    <submittedName>
        <fullName evidence="2">Uncharacterized protein</fullName>
    </submittedName>
</protein>
<gene>
    <name evidence="2" type="ORF">RDB_LOCUS97975</name>
</gene>
<proteinExistence type="predicted"/>
<sequence length="114" mass="13412">MRRLEGWLVYLFVVTLIANDVTARPITNNDMDDANTLYMIDELGDDYDDWNDFVSWRVGETLARPWRSGVYHSQSGALHRNLNYEYSSATIELEDATIWLYRPQRRRLSPIPVE</sequence>
<dbReference type="Proteomes" id="UP000663827">
    <property type="component" value="Unassembled WGS sequence"/>
</dbReference>
<evidence type="ECO:0000313" key="3">
    <source>
        <dbReference type="Proteomes" id="UP000663827"/>
    </source>
</evidence>